<accession>A0AAD9P6M9</accession>
<proteinExistence type="predicted"/>
<evidence type="ECO:0000313" key="2">
    <source>
        <dbReference type="Proteomes" id="UP001209878"/>
    </source>
</evidence>
<sequence>MSLNNIPWGYWPYRRSLSAASEQGGRAFAAELSLRFPPPCGSSPGLPTTRPLGRVRRSTIASANKTLLPRLSNSSTVGETYWWRNMHTFLDVHRCIYSHNGTVRKCTKL</sequence>
<dbReference type="EMBL" id="JAODUO010000113">
    <property type="protein sequence ID" value="KAK2189140.1"/>
    <property type="molecule type" value="Genomic_DNA"/>
</dbReference>
<dbReference type="AlphaFoldDB" id="A0AAD9P6M9"/>
<name>A0AAD9P6M9_RIDPI</name>
<comment type="caution">
    <text evidence="1">The sequence shown here is derived from an EMBL/GenBank/DDBJ whole genome shotgun (WGS) entry which is preliminary data.</text>
</comment>
<evidence type="ECO:0000313" key="1">
    <source>
        <dbReference type="EMBL" id="KAK2189140.1"/>
    </source>
</evidence>
<protein>
    <submittedName>
        <fullName evidence="1">Uncharacterized protein</fullName>
    </submittedName>
</protein>
<organism evidence="1 2">
    <name type="scientific">Ridgeia piscesae</name>
    <name type="common">Tubeworm</name>
    <dbReference type="NCBI Taxonomy" id="27915"/>
    <lineage>
        <taxon>Eukaryota</taxon>
        <taxon>Metazoa</taxon>
        <taxon>Spiralia</taxon>
        <taxon>Lophotrochozoa</taxon>
        <taxon>Annelida</taxon>
        <taxon>Polychaeta</taxon>
        <taxon>Sedentaria</taxon>
        <taxon>Canalipalpata</taxon>
        <taxon>Sabellida</taxon>
        <taxon>Siboglinidae</taxon>
        <taxon>Ridgeia</taxon>
    </lineage>
</organism>
<gene>
    <name evidence="1" type="ORF">NP493_114g00017</name>
</gene>
<reference evidence="1" key="1">
    <citation type="journal article" date="2023" name="Mol. Biol. Evol.">
        <title>Third-Generation Sequencing Reveals the Adaptive Role of the Epigenome in Three Deep-Sea Polychaetes.</title>
        <authorList>
            <person name="Perez M."/>
            <person name="Aroh O."/>
            <person name="Sun Y."/>
            <person name="Lan Y."/>
            <person name="Juniper S.K."/>
            <person name="Young C.R."/>
            <person name="Angers B."/>
            <person name="Qian P.Y."/>
        </authorList>
    </citation>
    <scope>NUCLEOTIDE SEQUENCE</scope>
    <source>
        <strain evidence="1">R07B-5</strain>
    </source>
</reference>
<dbReference type="Proteomes" id="UP001209878">
    <property type="component" value="Unassembled WGS sequence"/>
</dbReference>
<keyword evidence="2" id="KW-1185">Reference proteome</keyword>